<evidence type="ECO:0000259" key="4">
    <source>
        <dbReference type="PROSITE" id="PS51175"/>
    </source>
</evidence>
<keyword evidence="1 3" id="KW-0732">Signal</keyword>
<evidence type="ECO:0000313" key="6">
    <source>
        <dbReference type="Proteomes" id="UP000001947"/>
    </source>
</evidence>
<dbReference type="InterPro" id="IPR006584">
    <property type="entry name" value="Cellulose-bd_IV"/>
</dbReference>
<gene>
    <name evidence="5" type="primary">cbm6A</name>
    <name evidence="5" type="ordered locus">Sde_0242</name>
</gene>
<dbReference type="InterPro" id="IPR011050">
    <property type="entry name" value="Pectin_lyase_fold/virulence"/>
</dbReference>
<dbReference type="Gene3D" id="2.60.120.260">
    <property type="entry name" value="Galactose-binding domain-like"/>
    <property type="match status" value="1"/>
</dbReference>
<dbReference type="Gene3D" id="2.160.20.10">
    <property type="entry name" value="Single-stranded right-handed beta-helix, Pectin lyase-like"/>
    <property type="match status" value="2"/>
</dbReference>
<dbReference type="HOGENOM" id="CLU_336401_0_0_6"/>
<dbReference type="PROSITE" id="PS51175">
    <property type="entry name" value="CBM6"/>
    <property type="match status" value="1"/>
</dbReference>
<dbReference type="EMBL" id="CP000282">
    <property type="protein sequence ID" value="ABD79506.1"/>
    <property type="molecule type" value="Genomic_DNA"/>
</dbReference>
<dbReference type="Proteomes" id="UP000001947">
    <property type="component" value="Chromosome"/>
</dbReference>
<reference evidence="5 6" key="1">
    <citation type="journal article" date="2008" name="PLoS Genet.">
        <title>Complete genome sequence of the complex carbohydrate-degrading marine bacterium, Saccharophagus degradans strain 2-40 T.</title>
        <authorList>
            <person name="Weiner R.M."/>
            <person name="Taylor L.E.II."/>
            <person name="Henrissat B."/>
            <person name="Hauser L."/>
            <person name="Land M."/>
            <person name="Coutinho P.M."/>
            <person name="Rancurel C."/>
            <person name="Saunders E.H."/>
            <person name="Longmire A.G."/>
            <person name="Zhang H."/>
            <person name="Bayer E.A."/>
            <person name="Gilbert H.J."/>
            <person name="Larimer F."/>
            <person name="Zhulin I.B."/>
            <person name="Ekborg N.A."/>
            <person name="Lamed R."/>
            <person name="Richardson P.M."/>
            <person name="Borovok I."/>
            <person name="Hutcheson S."/>
        </authorList>
    </citation>
    <scope>NUCLEOTIDE SEQUENCE [LARGE SCALE GENOMIC DNA]</scope>
    <source>
        <strain evidence="6">2-40 / ATCC 43961 / DSM 17024</strain>
    </source>
</reference>
<dbReference type="KEGG" id="sde:Sde_0242"/>
<dbReference type="Pfam" id="PF12708">
    <property type="entry name" value="Pect-lyase_RHGA_epim"/>
    <property type="match status" value="1"/>
</dbReference>
<dbReference type="Pfam" id="PF03422">
    <property type="entry name" value="CBM_6"/>
    <property type="match status" value="1"/>
</dbReference>
<dbReference type="CDD" id="cd04080">
    <property type="entry name" value="CBM6_cellulase-like"/>
    <property type="match status" value="1"/>
</dbReference>
<dbReference type="GO" id="GO:0030246">
    <property type="term" value="F:carbohydrate binding"/>
    <property type="evidence" value="ECO:0007669"/>
    <property type="project" value="InterPro"/>
</dbReference>
<feature type="chain" id="PRO_5004200537" evidence="3">
    <location>
        <begin position="21"/>
        <end position="681"/>
    </location>
</feature>
<keyword evidence="6" id="KW-1185">Reference proteome</keyword>
<dbReference type="SUPFAM" id="SSF51126">
    <property type="entry name" value="Pectin lyase-like"/>
    <property type="match status" value="1"/>
</dbReference>
<evidence type="ECO:0000256" key="1">
    <source>
        <dbReference type="ARBA" id="ARBA00022729"/>
    </source>
</evidence>
<dbReference type="SMART" id="SM00606">
    <property type="entry name" value="CBD_IV"/>
    <property type="match status" value="1"/>
</dbReference>
<dbReference type="InterPro" id="IPR012334">
    <property type="entry name" value="Pectin_lyas_fold"/>
</dbReference>
<feature type="region of interest" description="Disordered" evidence="2">
    <location>
        <begin position="29"/>
        <end position="65"/>
    </location>
</feature>
<dbReference type="CAZy" id="CBM6">
    <property type="family name" value="Carbohydrate-Binding Module Family 6"/>
</dbReference>
<dbReference type="STRING" id="203122.Sde_0242"/>
<evidence type="ECO:0000313" key="5">
    <source>
        <dbReference type="EMBL" id="ABD79506.1"/>
    </source>
</evidence>
<dbReference type="RefSeq" id="WP_011466730.1">
    <property type="nucleotide sequence ID" value="NC_007912.1"/>
</dbReference>
<dbReference type="PROSITE" id="PS51257">
    <property type="entry name" value="PROKAR_LIPOPROTEIN"/>
    <property type="match status" value="1"/>
</dbReference>
<evidence type="ECO:0000256" key="2">
    <source>
        <dbReference type="SAM" id="MobiDB-lite"/>
    </source>
</evidence>
<dbReference type="eggNOG" id="COG5434">
    <property type="taxonomic scope" value="Bacteria"/>
</dbReference>
<accession>Q21P73</accession>
<dbReference type="InterPro" id="IPR024535">
    <property type="entry name" value="RHGA/B-epi-like_pectate_lyase"/>
</dbReference>
<name>Q21P73_SACD2</name>
<sequence>MRISTAITQFLIVIATLILAACSGSGGGANSGGSNPGASSSSSSSSSSSNSSSSSTSSSSSSGGSSGAAVSLPSTIAAMDFVAAYDTDNANSGDCGNGPVDMQTSTDTQGAACTVGWTKAGEWLAYDVSVAVTQKMDIVFRVATNQNSRALKVQLNNKTLGVLNVSGTAFDEWQTVSLKDIEIPAGTHQLKLVWMTGAINVNTLSFTAHSAYGQTTNLWGSNGAEHDPSGVLSDWSYAGYHWGEEEPPVKSPTINVVTDHGAIADDDSDDSAAFIAALTAANNGDVVYVPEGRFILTQVLSIPNGVVLQGAGSELTTLYIPTNLNEATGIDPSFTGGFIEMKGSSSDGSKLSTITAAAARGSNQITVESVAGLTVGDWVQIQQTDVNGNFLLEALYAGYTAGLSDYSNLVNDAELEFFSRITNISGNTLTLERPLPITVSPNYMAELHSVSVAYGEVGFEGMTLEFPETTYPGHFNELGYNGIDMRAQHSWVRDVVVKNIDYGINLRGSHFVSILDFTVINTNDRSGHHGISVGSSTDCLIRGFDIQAELVHDLTVEWYAYGNVFTQGRGKNITLDHHRAAAYANLFTQIDLGEATRAWKTGGRSDRGYKTAVYSTFWNMTAEQAIDWPANDFGPRMVFMGLTMDGSHSSVLDWVVEDISADDIYPPNLWLSQREKRLGRQ</sequence>
<proteinExistence type="predicted"/>
<dbReference type="OrthoDB" id="5441506at2"/>
<protein>
    <submittedName>
        <fullName evidence="5">Putative polysaccharide-binding protein</fullName>
    </submittedName>
</protein>
<evidence type="ECO:0000256" key="3">
    <source>
        <dbReference type="SAM" id="SignalP"/>
    </source>
</evidence>
<dbReference type="AlphaFoldDB" id="Q21P73"/>
<organism evidence="5 6">
    <name type="scientific">Saccharophagus degradans (strain 2-40 / ATCC 43961 / DSM 17024)</name>
    <dbReference type="NCBI Taxonomy" id="203122"/>
    <lineage>
        <taxon>Bacteria</taxon>
        <taxon>Pseudomonadati</taxon>
        <taxon>Pseudomonadota</taxon>
        <taxon>Gammaproteobacteria</taxon>
        <taxon>Cellvibrionales</taxon>
        <taxon>Cellvibrionaceae</taxon>
        <taxon>Saccharophagus</taxon>
    </lineage>
</organism>
<feature type="domain" description="CBM6" evidence="4">
    <location>
        <begin position="83"/>
        <end position="207"/>
    </location>
</feature>
<feature type="signal peptide" evidence="3">
    <location>
        <begin position="1"/>
        <end position="20"/>
    </location>
</feature>
<dbReference type="eggNOG" id="COG3291">
    <property type="taxonomic scope" value="Bacteria"/>
</dbReference>
<dbReference type="InterPro" id="IPR005084">
    <property type="entry name" value="CBM6"/>
</dbReference>
<dbReference type="InterPro" id="IPR008979">
    <property type="entry name" value="Galactose-bd-like_sf"/>
</dbReference>
<dbReference type="GeneID" id="98611947"/>
<dbReference type="SUPFAM" id="SSF49785">
    <property type="entry name" value="Galactose-binding domain-like"/>
    <property type="match status" value="1"/>
</dbReference>
<feature type="compositionally biased region" description="Low complexity" evidence="2">
    <location>
        <begin position="36"/>
        <end position="63"/>
    </location>
</feature>